<dbReference type="Proteomes" id="UP000594638">
    <property type="component" value="Unassembled WGS sequence"/>
</dbReference>
<comment type="caution">
    <text evidence="1">The sequence shown here is derived from an EMBL/GenBank/DDBJ whole genome shotgun (WGS) entry which is preliminary data.</text>
</comment>
<evidence type="ECO:0000313" key="1">
    <source>
        <dbReference type="EMBL" id="CAA2987355.1"/>
    </source>
</evidence>
<reference evidence="1 2" key="1">
    <citation type="submission" date="2019-12" db="EMBL/GenBank/DDBJ databases">
        <authorList>
            <person name="Alioto T."/>
            <person name="Alioto T."/>
            <person name="Gomez Garrido J."/>
        </authorList>
    </citation>
    <scope>NUCLEOTIDE SEQUENCE [LARGE SCALE GENOMIC DNA]</scope>
</reference>
<proteinExistence type="predicted"/>
<dbReference type="EMBL" id="CACTIH010003917">
    <property type="protein sequence ID" value="CAA2987355.1"/>
    <property type="molecule type" value="Genomic_DNA"/>
</dbReference>
<protein>
    <submittedName>
        <fullName evidence="1">Uncharacterized protein</fullName>
    </submittedName>
</protein>
<gene>
    <name evidence="1" type="ORF">OLEA9_A071029</name>
</gene>
<name>A0A8S0S895_OLEEU</name>
<organism evidence="1 2">
    <name type="scientific">Olea europaea subsp. europaea</name>
    <dbReference type="NCBI Taxonomy" id="158383"/>
    <lineage>
        <taxon>Eukaryota</taxon>
        <taxon>Viridiplantae</taxon>
        <taxon>Streptophyta</taxon>
        <taxon>Embryophyta</taxon>
        <taxon>Tracheophyta</taxon>
        <taxon>Spermatophyta</taxon>
        <taxon>Magnoliopsida</taxon>
        <taxon>eudicotyledons</taxon>
        <taxon>Gunneridae</taxon>
        <taxon>Pentapetalae</taxon>
        <taxon>asterids</taxon>
        <taxon>lamiids</taxon>
        <taxon>Lamiales</taxon>
        <taxon>Oleaceae</taxon>
        <taxon>Oleeae</taxon>
        <taxon>Olea</taxon>
    </lineage>
</organism>
<accession>A0A8S0S895</accession>
<dbReference type="Gramene" id="OE9A071029T1">
    <property type="protein sequence ID" value="OE9A071029C1"/>
    <property type="gene ID" value="OE9A071029"/>
</dbReference>
<sequence>MSECNTVTALIVPLLQIRSLSSMTHLSSAWAGRRSGRRQLTVDWKSGTVSLEVASWRLRVGVATGEKQAMAKGRPVERDAIQVATCKGLVMVVN</sequence>
<dbReference type="AlphaFoldDB" id="A0A8S0S895"/>
<evidence type="ECO:0000313" key="2">
    <source>
        <dbReference type="Proteomes" id="UP000594638"/>
    </source>
</evidence>
<keyword evidence="2" id="KW-1185">Reference proteome</keyword>